<evidence type="ECO:0000313" key="1">
    <source>
        <dbReference type="EMBL" id="PUV24099.1"/>
    </source>
</evidence>
<comment type="caution">
    <text evidence="1">The sequence shown here is derived from an EMBL/GenBank/DDBJ whole genome shotgun (WGS) entry which is preliminary data.</text>
</comment>
<protein>
    <submittedName>
        <fullName evidence="1">Uncharacterized protein</fullName>
    </submittedName>
</protein>
<name>A0A363NTK8_9SPHI</name>
<dbReference type="RefSeq" id="WP_108634027.1">
    <property type="nucleotide sequence ID" value="NZ_QCXX01000003.1"/>
</dbReference>
<gene>
    <name evidence="1" type="ORF">DCO56_12065</name>
</gene>
<keyword evidence="2" id="KW-1185">Reference proteome</keyword>
<organism evidence="1 2">
    <name type="scientific">Sphingobacterium athyrii</name>
    <dbReference type="NCBI Taxonomy" id="2152717"/>
    <lineage>
        <taxon>Bacteria</taxon>
        <taxon>Pseudomonadati</taxon>
        <taxon>Bacteroidota</taxon>
        <taxon>Sphingobacteriia</taxon>
        <taxon>Sphingobacteriales</taxon>
        <taxon>Sphingobacteriaceae</taxon>
        <taxon>Sphingobacterium</taxon>
    </lineage>
</organism>
<sequence>MTDKVITVSSYGIALLSENVVNAFLKENKIRSKKILKLFQENQTLYLDSLAKGVWIPILPIDSTKYSIKISNLGEAFGDEWEKNVEEQGFNLNVEDSLWIASIGLLSDLAKESFNAENISYETLDGNKLYQGFKFHYPSGKYTVKIEGYRRTIEREFPEPNYGYLFTLDHVEEFQGYKDPRQDDKYFFNVAQIK</sequence>
<dbReference type="EMBL" id="QCXX01000003">
    <property type="protein sequence ID" value="PUV24099.1"/>
    <property type="molecule type" value="Genomic_DNA"/>
</dbReference>
<evidence type="ECO:0000313" key="2">
    <source>
        <dbReference type="Proteomes" id="UP000250831"/>
    </source>
</evidence>
<dbReference type="Proteomes" id="UP000250831">
    <property type="component" value="Unassembled WGS sequence"/>
</dbReference>
<proteinExistence type="predicted"/>
<dbReference type="OrthoDB" id="2732133at2"/>
<accession>A0A363NTK8</accession>
<reference evidence="1 2" key="1">
    <citation type="submission" date="2018-04" db="EMBL/GenBank/DDBJ databases">
        <title>Sphingobacterium sp. M46 Genome.</title>
        <authorList>
            <person name="Cheng J."/>
            <person name="Li Y."/>
        </authorList>
    </citation>
    <scope>NUCLEOTIDE SEQUENCE [LARGE SCALE GENOMIC DNA]</scope>
    <source>
        <strain evidence="1 2">M46</strain>
    </source>
</reference>
<dbReference type="AlphaFoldDB" id="A0A363NTK8"/>